<dbReference type="EMBL" id="VJMH01000304">
    <property type="protein sequence ID" value="KAF0717098.1"/>
    <property type="molecule type" value="Genomic_DNA"/>
</dbReference>
<accession>A0A485KDD3</accession>
<reference evidence="2 3" key="1">
    <citation type="submission" date="2019-03" db="EMBL/GenBank/DDBJ databases">
        <authorList>
            <person name="Gaulin E."/>
            <person name="Dumas B."/>
        </authorList>
    </citation>
    <scope>NUCLEOTIDE SEQUENCE [LARGE SCALE GENOMIC DNA]</scope>
    <source>
        <strain evidence="2">CBS 568.67</strain>
    </source>
</reference>
<dbReference type="OrthoDB" id="301415at2759"/>
<reference evidence="1" key="2">
    <citation type="submission" date="2019-06" db="EMBL/GenBank/DDBJ databases">
        <title>Genomics analysis of Aphanomyces spp. identifies a new class of oomycete effector associated with host adaptation.</title>
        <authorList>
            <person name="Gaulin E."/>
        </authorList>
    </citation>
    <scope>NUCLEOTIDE SEQUENCE</scope>
    <source>
        <strain evidence="1">CBS 578.67</strain>
    </source>
</reference>
<evidence type="ECO:0000313" key="3">
    <source>
        <dbReference type="Proteomes" id="UP000332933"/>
    </source>
</evidence>
<dbReference type="Proteomes" id="UP000332933">
    <property type="component" value="Unassembled WGS sequence"/>
</dbReference>
<protein>
    <submittedName>
        <fullName evidence="2">Aste57867_2495 protein</fullName>
    </submittedName>
</protein>
<evidence type="ECO:0000313" key="1">
    <source>
        <dbReference type="EMBL" id="KAF0717098.1"/>
    </source>
</evidence>
<sequence length="114" mass="12626">MRRTARNGHDQVRETKDDGTLTAGRFIDSGATRDAYSCCVQKGCVAGYTEGSYVVYKKFKAEYAARGYAATAAASAMHQYKLELAQIFNDEVRATNEGSLCPVIVRDAYNQVRR</sequence>
<evidence type="ECO:0000313" key="2">
    <source>
        <dbReference type="EMBL" id="VFT79694.1"/>
    </source>
</evidence>
<dbReference type="AlphaFoldDB" id="A0A485KDD3"/>
<dbReference type="EMBL" id="CAADRA010000304">
    <property type="protein sequence ID" value="VFT79694.1"/>
    <property type="molecule type" value="Genomic_DNA"/>
</dbReference>
<name>A0A485KDD3_9STRA</name>
<keyword evidence="3" id="KW-1185">Reference proteome</keyword>
<proteinExistence type="predicted"/>
<organism evidence="2 3">
    <name type="scientific">Aphanomyces stellatus</name>
    <dbReference type="NCBI Taxonomy" id="120398"/>
    <lineage>
        <taxon>Eukaryota</taxon>
        <taxon>Sar</taxon>
        <taxon>Stramenopiles</taxon>
        <taxon>Oomycota</taxon>
        <taxon>Saprolegniomycetes</taxon>
        <taxon>Saprolegniales</taxon>
        <taxon>Verrucalvaceae</taxon>
        <taxon>Aphanomyces</taxon>
    </lineage>
</organism>
<gene>
    <name evidence="2" type="primary">Aste57867_2495</name>
    <name evidence="1" type="ORF">As57867_002488</name>
    <name evidence="2" type="ORF">ASTE57867_2495</name>
</gene>